<comment type="caution">
    <text evidence="3">The sequence shown here is derived from an EMBL/GenBank/DDBJ whole genome shotgun (WGS) entry which is preliminary data.</text>
</comment>
<dbReference type="STRING" id="1077348.A0A2G8S6T3"/>
<gene>
    <name evidence="3" type="ORF">GSI_09308</name>
</gene>
<comment type="similarity">
    <text evidence="1">Belongs to the short-chain dehydrogenases/reductases (SDR) family.</text>
</comment>
<dbReference type="InterPro" id="IPR051911">
    <property type="entry name" value="SDR_oxidoreductase"/>
</dbReference>
<name>A0A2G8S6T3_9APHY</name>
<accession>A0A2G8S6T3</accession>
<dbReference type="Proteomes" id="UP000230002">
    <property type="component" value="Unassembled WGS sequence"/>
</dbReference>
<dbReference type="Gene3D" id="3.40.50.720">
    <property type="entry name" value="NAD(P)-binding Rossmann-like Domain"/>
    <property type="match status" value="1"/>
</dbReference>
<reference evidence="3 4" key="1">
    <citation type="journal article" date="2015" name="Sci. Rep.">
        <title>Chromosome-level genome map provides insights into diverse defense mechanisms in the medicinal fungus Ganoderma sinense.</title>
        <authorList>
            <person name="Zhu Y."/>
            <person name="Xu J."/>
            <person name="Sun C."/>
            <person name="Zhou S."/>
            <person name="Xu H."/>
            <person name="Nelson D.R."/>
            <person name="Qian J."/>
            <person name="Song J."/>
            <person name="Luo H."/>
            <person name="Xiang L."/>
            <person name="Li Y."/>
            <person name="Xu Z."/>
            <person name="Ji A."/>
            <person name="Wang L."/>
            <person name="Lu S."/>
            <person name="Hayward A."/>
            <person name="Sun W."/>
            <person name="Li X."/>
            <person name="Schwartz D.C."/>
            <person name="Wang Y."/>
            <person name="Chen S."/>
        </authorList>
    </citation>
    <scope>NUCLEOTIDE SEQUENCE [LARGE SCALE GENOMIC DNA]</scope>
    <source>
        <strain evidence="3 4">ZZ0214-1</strain>
    </source>
</reference>
<keyword evidence="4" id="KW-1185">Reference proteome</keyword>
<dbReference type="GO" id="GO:0016491">
    <property type="term" value="F:oxidoreductase activity"/>
    <property type="evidence" value="ECO:0007669"/>
    <property type="project" value="UniProtKB-KW"/>
</dbReference>
<dbReference type="EMBL" id="AYKW01000023">
    <property type="protein sequence ID" value="PIL29258.1"/>
    <property type="molecule type" value="Genomic_DNA"/>
</dbReference>
<protein>
    <submittedName>
        <fullName evidence="3">Uncharacterized protein</fullName>
    </submittedName>
</protein>
<dbReference type="PANTHER" id="PTHR43976:SF16">
    <property type="entry name" value="SHORT-CHAIN DEHYDROGENASE_REDUCTASE FAMILY PROTEIN"/>
    <property type="match status" value="1"/>
</dbReference>
<keyword evidence="2" id="KW-0560">Oxidoreductase</keyword>
<dbReference type="AlphaFoldDB" id="A0A2G8S6T3"/>
<organism evidence="3 4">
    <name type="scientific">Ganoderma sinense ZZ0214-1</name>
    <dbReference type="NCBI Taxonomy" id="1077348"/>
    <lineage>
        <taxon>Eukaryota</taxon>
        <taxon>Fungi</taxon>
        <taxon>Dikarya</taxon>
        <taxon>Basidiomycota</taxon>
        <taxon>Agaricomycotina</taxon>
        <taxon>Agaricomycetes</taxon>
        <taxon>Polyporales</taxon>
        <taxon>Polyporaceae</taxon>
        <taxon>Ganoderma</taxon>
    </lineage>
</organism>
<proteinExistence type="inferred from homology"/>
<evidence type="ECO:0000256" key="2">
    <source>
        <dbReference type="ARBA" id="ARBA00023002"/>
    </source>
</evidence>
<sequence>MAIWLITGASSGFAHELAKIVLEKGGIAALASEIDPTWNIKVTLIKLGPFLTNAAKGEAQWAPTHPAYDKPELPAAAFKSIWAQFRVVSSGDARKGMETVYELTSLEQSSLYFSLWREAVAAVRAKTNAVLEDTNKYESWSEGLERDA</sequence>
<evidence type="ECO:0000313" key="4">
    <source>
        <dbReference type="Proteomes" id="UP000230002"/>
    </source>
</evidence>
<evidence type="ECO:0000256" key="1">
    <source>
        <dbReference type="ARBA" id="ARBA00006484"/>
    </source>
</evidence>
<dbReference type="PANTHER" id="PTHR43976">
    <property type="entry name" value="SHORT CHAIN DEHYDROGENASE"/>
    <property type="match status" value="1"/>
</dbReference>
<dbReference type="OrthoDB" id="2756172at2759"/>
<evidence type="ECO:0000313" key="3">
    <source>
        <dbReference type="EMBL" id="PIL29258.1"/>
    </source>
</evidence>